<sequence length="135" mass="14967">MKKQLAMLVLMGLMVSAVPTLAHNGFTGVGTTLSYKTDPAPLKATKEGMVRFLFTRENQTQIQAKECSCTILVYSGIPDPKVRPVAVGKIQQDKESLFFKFTPPKSGVYTLVLDAKPTKHDDFQVLKMYLPLMAE</sequence>
<evidence type="ECO:0000313" key="2">
    <source>
        <dbReference type="EMBL" id="GEM44584.1"/>
    </source>
</evidence>
<comment type="caution">
    <text evidence="2">The sequence shown here is derived from an EMBL/GenBank/DDBJ whole genome shotgun (WGS) entry which is preliminary data.</text>
</comment>
<proteinExistence type="predicted"/>
<evidence type="ECO:0008006" key="4">
    <source>
        <dbReference type="Google" id="ProtNLM"/>
    </source>
</evidence>
<dbReference type="Proteomes" id="UP000321306">
    <property type="component" value="Unassembled WGS sequence"/>
</dbReference>
<organism evidence="2 3">
    <name type="scientific">Deinococcus cellulosilyticus (strain DSM 18568 / NBRC 106333 / KACC 11606 / 5516J-15)</name>
    <dbReference type="NCBI Taxonomy" id="1223518"/>
    <lineage>
        <taxon>Bacteria</taxon>
        <taxon>Thermotogati</taxon>
        <taxon>Deinococcota</taxon>
        <taxon>Deinococci</taxon>
        <taxon>Deinococcales</taxon>
        <taxon>Deinococcaceae</taxon>
        <taxon>Deinococcus</taxon>
    </lineage>
</organism>
<dbReference type="AlphaFoldDB" id="A0A511MVH6"/>
<keyword evidence="3" id="KW-1185">Reference proteome</keyword>
<accession>A0A511MVH6</accession>
<protein>
    <recommendedName>
        <fullName evidence="4">DUF1573 domain-containing protein</fullName>
    </recommendedName>
</protein>
<reference evidence="2 3" key="1">
    <citation type="submission" date="2019-07" db="EMBL/GenBank/DDBJ databases">
        <title>Whole genome shotgun sequence of Deinococcus cellulosilyticus NBRC 106333.</title>
        <authorList>
            <person name="Hosoyama A."/>
            <person name="Uohara A."/>
            <person name="Ohji S."/>
            <person name="Ichikawa N."/>
        </authorList>
    </citation>
    <scope>NUCLEOTIDE SEQUENCE [LARGE SCALE GENOMIC DNA]</scope>
    <source>
        <strain evidence="2 3">NBRC 106333</strain>
    </source>
</reference>
<dbReference type="RefSeq" id="WP_146881734.1">
    <property type="nucleotide sequence ID" value="NZ_BJXB01000001.1"/>
</dbReference>
<dbReference type="EMBL" id="BJXB01000001">
    <property type="protein sequence ID" value="GEM44584.1"/>
    <property type="molecule type" value="Genomic_DNA"/>
</dbReference>
<gene>
    <name evidence="2" type="ORF">DC3_02190</name>
</gene>
<dbReference type="OrthoDB" id="73985at2"/>
<name>A0A511MVH6_DEIC1</name>
<keyword evidence="1" id="KW-0732">Signal</keyword>
<evidence type="ECO:0000256" key="1">
    <source>
        <dbReference type="SAM" id="SignalP"/>
    </source>
</evidence>
<evidence type="ECO:0000313" key="3">
    <source>
        <dbReference type="Proteomes" id="UP000321306"/>
    </source>
</evidence>
<feature type="signal peptide" evidence="1">
    <location>
        <begin position="1"/>
        <end position="22"/>
    </location>
</feature>
<feature type="chain" id="PRO_5022204596" description="DUF1573 domain-containing protein" evidence="1">
    <location>
        <begin position="23"/>
        <end position="135"/>
    </location>
</feature>